<dbReference type="GeneID" id="57576012"/>
<keyword evidence="5" id="KW-0804">Transcription</keyword>
<dbReference type="EMBL" id="FN563149">
    <property type="protein sequence ID" value="CBH46618.1"/>
    <property type="molecule type" value="Genomic_DNA"/>
</dbReference>
<dbReference type="Proteomes" id="UP001154400">
    <property type="component" value="Chromosome"/>
</dbReference>
<evidence type="ECO:0000256" key="5">
    <source>
        <dbReference type="ARBA" id="ARBA00023163"/>
    </source>
</evidence>
<dbReference type="FunFam" id="1.10.10.10:FF:000001">
    <property type="entry name" value="LysR family transcriptional regulator"/>
    <property type="match status" value="1"/>
</dbReference>
<dbReference type="PROSITE" id="PS50931">
    <property type="entry name" value="HTH_LYSR"/>
    <property type="match status" value="1"/>
</dbReference>
<evidence type="ECO:0000313" key="7">
    <source>
        <dbReference type="EMBL" id="CBH46618.1"/>
    </source>
</evidence>
<dbReference type="Gene3D" id="3.40.190.10">
    <property type="entry name" value="Periplasmic binding protein-like II"/>
    <property type="match status" value="2"/>
</dbReference>
<evidence type="ECO:0000256" key="4">
    <source>
        <dbReference type="ARBA" id="ARBA00023159"/>
    </source>
</evidence>
<dbReference type="InterPro" id="IPR000847">
    <property type="entry name" value="LysR_HTH_N"/>
</dbReference>
<dbReference type="InterPro" id="IPR005119">
    <property type="entry name" value="LysR_subst-bd"/>
</dbReference>
<dbReference type="KEGG" id="req:REQ_04920"/>
<protein>
    <submittedName>
        <fullName evidence="7">LysR family transcriptional regulator</fullName>
    </submittedName>
</protein>
<dbReference type="Pfam" id="PF03466">
    <property type="entry name" value="LysR_substrate"/>
    <property type="match status" value="1"/>
</dbReference>
<dbReference type="Gene3D" id="1.10.10.10">
    <property type="entry name" value="Winged helix-like DNA-binding domain superfamily/Winged helix DNA-binding domain"/>
    <property type="match status" value="1"/>
</dbReference>
<dbReference type="GO" id="GO:0003700">
    <property type="term" value="F:DNA-binding transcription factor activity"/>
    <property type="evidence" value="ECO:0007669"/>
    <property type="project" value="InterPro"/>
</dbReference>
<keyword evidence="3" id="KW-0238">DNA-binding</keyword>
<dbReference type="InterPro" id="IPR036390">
    <property type="entry name" value="WH_DNA-bd_sf"/>
</dbReference>
<dbReference type="AlphaFoldDB" id="A0A3S5Y265"/>
<keyword evidence="4" id="KW-0010">Activator</keyword>
<dbReference type="PANTHER" id="PTHR30346:SF28">
    <property type="entry name" value="HTH-TYPE TRANSCRIPTIONAL REGULATOR CYNR"/>
    <property type="match status" value="1"/>
</dbReference>
<evidence type="ECO:0000256" key="3">
    <source>
        <dbReference type="ARBA" id="ARBA00023125"/>
    </source>
</evidence>
<keyword evidence="2" id="KW-0805">Transcription regulation</keyword>
<comment type="similarity">
    <text evidence="1">Belongs to the LysR transcriptional regulatory family.</text>
</comment>
<name>A0A3S5Y265_RHOH1</name>
<evidence type="ECO:0000259" key="6">
    <source>
        <dbReference type="PROSITE" id="PS50931"/>
    </source>
</evidence>
<dbReference type="SUPFAM" id="SSF46785">
    <property type="entry name" value="Winged helix' DNA-binding domain"/>
    <property type="match status" value="1"/>
</dbReference>
<organism evidence="7">
    <name type="scientific">Rhodococcus hoagii (strain 103S)</name>
    <name type="common">Rhodococcus equi</name>
    <dbReference type="NCBI Taxonomy" id="685727"/>
    <lineage>
        <taxon>Bacteria</taxon>
        <taxon>Bacillati</taxon>
        <taxon>Actinomycetota</taxon>
        <taxon>Actinomycetes</taxon>
        <taxon>Mycobacteriales</taxon>
        <taxon>Nocardiaceae</taxon>
        <taxon>Prescottella</taxon>
    </lineage>
</organism>
<dbReference type="PRINTS" id="PR00039">
    <property type="entry name" value="HTHLYSR"/>
</dbReference>
<dbReference type="Pfam" id="PF00126">
    <property type="entry name" value="HTH_1"/>
    <property type="match status" value="1"/>
</dbReference>
<evidence type="ECO:0000313" key="8">
    <source>
        <dbReference type="Proteomes" id="UP000006892"/>
    </source>
</evidence>
<proteinExistence type="inferred from homology"/>
<evidence type="ECO:0000256" key="1">
    <source>
        <dbReference type="ARBA" id="ARBA00009437"/>
    </source>
</evidence>
<sequence length="295" mass="32212">MNLHRARYLVSVANHMNFTRAAADLNVAQSALSQQIKVLEREIGVTLIDRRGPRIGLTEAGRVAVQEARYLIVAADRAVARIRAAARDSGELRIAHTRSWAGGSIASAIREFRARYPDVAIDEHRGFTARNLELASEGVVDVAVVRPPVDGAHDLVVRVIDREELLLAVPASHEFARQSWVAPEQLAEQPVVFWPRVNGPGMYDAIVEQFWSGTGPRVVRNEADDEQVLHAVAAGVGIAPMPAGRAAAFRVCGVHLCTVAGPPKYLDVGIAYRRDNPNVALRSFLELCRLAAEEN</sequence>
<dbReference type="InterPro" id="IPR036388">
    <property type="entry name" value="WH-like_DNA-bd_sf"/>
</dbReference>
<dbReference type="GO" id="GO:0003677">
    <property type="term" value="F:DNA binding"/>
    <property type="evidence" value="ECO:0007669"/>
    <property type="project" value="UniProtKB-KW"/>
</dbReference>
<dbReference type="GO" id="GO:0032993">
    <property type="term" value="C:protein-DNA complex"/>
    <property type="evidence" value="ECO:0007669"/>
    <property type="project" value="TreeGrafter"/>
</dbReference>
<gene>
    <name evidence="7" type="ordered locus">REQ_04920</name>
</gene>
<dbReference type="PANTHER" id="PTHR30346">
    <property type="entry name" value="TRANSCRIPTIONAL DUAL REGULATOR HCAR-RELATED"/>
    <property type="match status" value="1"/>
</dbReference>
<dbReference type="RefSeq" id="WP_013414724.1">
    <property type="nucleotide sequence ID" value="NC_014659.1"/>
</dbReference>
<feature type="domain" description="HTH lysR-type" evidence="6">
    <location>
        <begin position="1"/>
        <end position="58"/>
    </location>
</feature>
<evidence type="ECO:0000256" key="2">
    <source>
        <dbReference type="ARBA" id="ARBA00023015"/>
    </source>
</evidence>
<dbReference type="SUPFAM" id="SSF53850">
    <property type="entry name" value="Periplasmic binding protein-like II"/>
    <property type="match status" value="1"/>
</dbReference>
<reference evidence="7" key="1">
    <citation type="journal article" date="2010" name="PLoS Genet.">
        <title>The genome of a pathogenic rhodococcus: cooptive virulence underpinned by key gene acquisitions.</title>
        <authorList>
            <person name="Letek M."/>
            <person name="Gonzalez P."/>
            <person name="Macarthur I."/>
            <person name="Rodriguez H."/>
            <person name="Freeman T.C."/>
            <person name="Valero-Rello A."/>
            <person name="Blanco M."/>
            <person name="Buckley T."/>
            <person name="Cherevach I."/>
            <person name="Fahey R."/>
            <person name="Hapeshi A."/>
            <person name="Holdstock J."/>
            <person name="Leadon D."/>
            <person name="Navas J."/>
            <person name="Ocampo A."/>
            <person name="Quail M.A."/>
            <person name="Sanders M."/>
            <person name="Scortti M.M."/>
            <person name="Prescott J.F."/>
            <person name="Fogarty U."/>
            <person name="Meijer W.G."/>
            <person name="Parkhill J."/>
            <person name="Bentley S.D."/>
            <person name="Vazquez-Boland J.A."/>
        </authorList>
    </citation>
    <scope>NUCLEOTIDE SEQUENCE [LARGE SCALE GENOMIC DNA]</scope>
    <source>
        <strain evidence="7 8">103S</strain>
    </source>
</reference>
<accession>A0A3S5Y265</accession>
<dbReference type="CDD" id="cd08414">
    <property type="entry name" value="PBP2_LTTR_aromatics_like"/>
    <property type="match status" value="1"/>
</dbReference>